<gene>
    <name evidence="1" type="ORF">PG996_006141</name>
</gene>
<comment type="caution">
    <text evidence="1">The sequence shown here is derived from an EMBL/GenBank/DDBJ whole genome shotgun (WGS) entry which is preliminary data.</text>
</comment>
<evidence type="ECO:0000313" key="1">
    <source>
        <dbReference type="EMBL" id="KAK8072793.1"/>
    </source>
</evidence>
<accession>A0ABR1VNG1</accession>
<organism evidence="1 2">
    <name type="scientific">Apiospora saccharicola</name>
    <dbReference type="NCBI Taxonomy" id="335842"/>
    <lineage>
        <taxon>Eukaryota</taxon>
        <taxon>Fungi</taxon>
        <taxon>Dikarya</taxon>
        <taxon>Ascomycota</taxon>
        <taxon>Pezizomycotina</taxon>
        <taxon>Sordariomycetes</taxon>
        <taxon>Xylariomycetidae</taxon>
        <taxon>Amphisphaeriales</taxon>
        <taxon>Apiosporaceae</taxon>
        <taxon>Apiospora</taxon>
    </lineage>
</organism>
<dbReference type="EMBL" id="JAQQWM010000003">
    <property type="protein sequence ID" value="KAK8072793.1"/>
    <property type="molecule type" value="Genomic_DNA"/>
</dbReference>
<reference evidence="1 2" key="1">
    <citation type="submission" date="2023-01" db="EMBL/GenBank/DDBJ databases">
        <title>Analysis of 21 Apiospora genomes using comparative genomics revels a genus with tremendous synthesis potential of carbohydrate active enzymes and secondary metabolites.</title>
        <authorList>
            <person name="Sorensen T."/>
        </authorList>
    </citation>
    <scope>NUCLEOTIDE SEQUENCE [LARGE SCALE GENOMIC DNA]</scope>
    <source>
        <strain evidence="1 2">CBS 83171</strain>
    </source>
</reference>
<sequence length="80" mass="9126">MSGQTTVTQDSLKRMMDELTSLRKDELDMPPVQPIDTYLEDKVHDMSRDIEKLESRIDPDNEEGLLAKIQAVQTHVTLNA</sequence>
<evidence type="ECO:0000313" key="2">
    <source>
        <dbReference type="Proteomes" id="UP001446871"/>
    </source>
</evidence>
<dbReference type="Proteomes" id="UP001446871">
    <property type="component" value="Unassembled WGS sequence"/>
</dbReference>
<proteinExistence type="predicted"/>
<name>A0ABR1VNG1_9PEZI</name>
<protein>
    <submittedName>
        <fullName evidence="1">Uncharacterized protein</fullName>
    </submittedName>
</protein>
<keyword evidence="2" id="KW-1185">Reference proteome</keyword>